<evidence type="ECO:0000313" key="4">
    <source>
        <dbReference type="Proteomes" id="UP000295680"/>
    </source>
</evidence>
<reference evidence="3 4" key="1">
    <citation type="submission" date="2019-03" db="EMBL/GenBank/DDBJ databases">
        <title>Genomic Encyclopedia of Type Strains, Phase IV (KMG-IV): sequencing the most valuable type-strain genomes for metagenomic binning, comparative biology and taxonomic classification.</title>
        <authorList>
            <person name="Goeker M."/>
        </authorList>
    </citation>
    <scope>NUCLEOTIDE SEQUENCE [LARGE SCALE GENOMIC DNA]</scope>
    <source>
        <strain evidence="3 4">DSM 45934</strain>
    </source>
</reference>
<dbReference type="Pfam" id="PF00092">
    <property type="entry name" value="VWA"/>
    <property type="match status" value="1"/>
</dbReference>
<evidence type="ECO:0000313" key="3">
    <source>
        <dbReference type="EMBL" id="TCO65157.1"/>
    </source>
</evidence>
<evidence type="ECO:0000259" key="2">
    <source>
        <dbReference type="PROSITE" id="PS50234"/>
    </source>
</evidence>
<dbReference type="AlphaFoldDB" id="A0A4R2K0I0"/>
<dbReference type="SUPFAM" id="SSF53300">
    <property type="entry name" value="vWA-like"/>
    <property type="match status" value="1"/>
</dbReference>
<sequence>MICRWRGALGAVVVSLGMLAGCTGPSDDPVRLRVVASSELADMRPLLADLRKDTGVQLDVDYRGTVDASDAIAEGNHDRFDLAWLSSDHYLELRLRGRKPSAPLPLSTTIMTSPVVVGVTPDIAGKLTAHGPDVTWAQIADLAASGEFRFAMGDPRHSGSGLAALVGVATAAAETGRALRPEDVRCDRLSGFWTGHKGLSDNAADAEREFVASPDGLNGLITYESALLTLNANGKLKQPLRLIYPTDGIVLADYPMLLLNDRQRAAYDKVVAWLRGEETQRRIMNDTSRRPVNPAVGRTDRLTRSIGNALFYPDDINVIVKLQNNFRAPGNTDPTRRYVVFVLDYSGSMRGLRIEALRAAFAELTGASGSSFVRFYQGERFTVLRFAGTVLEQREFTVGSEQDLAALRDMLATEKFGDSTAIWSAVDAGYEAGAKVQAERPGTQVAVVLMTDGLNNAGIGADEFLAGQRRRGPVGPLFPIRFGDADATELSTVAGQTPGGRMIDATTGSSLANAFKETRGCF</sequence>
<dbReference type="GO" id="GO:0030973">
    <property type="term" value="F:molybdate ion binding"/>
    <property type="evidence" value="ECO:0007669"/>
    <property type="project" value="TreeGrafter"/>
</dbReference>
<dbReference type="GO" id="GO:0015689">
    <property type="term" value="P:molybdate ion transport"/>
    <property type="evidence" value="ECO:0007669"/>
    <property type="project" value="TreeGrafter"/>
</dbReference>
<accession>A0A4R2K0I0</accession>
<dbReference type="PROSITE" id="PS50234">
    <property type="entry name" value="VWFA"/>
    <property type="match status" value="1"/>
</dbReference>
<gene>
    <name evidence="3" type="ORF">EV192_101945</name>
</gene>
<dbReference type="InterPro" id="IPR036465">
    <property type="entry name" value="vWFA_dom_sf"/>
</dbReference>
<feature type="signal peptide" evidence="1">
    <location>
        <begin position="1"/>
        <end position="20"/>
    </location>
</feature>
<evidence type="ECO:0000256" key="1">
    <source>
        <dbReference type="SAM" id="SignalP"/>
    </source>
</evidence>
<dbReference type="Proteomes" id="UP000295680">
    <property type="component" value="Unassembled WGS sequence"/>
</dbReference>
<keyword evidence="4" id="KW-1185">Reference proteome</keyword>
<dbReference type="PROSITE" id="PS51257">
    <property type="entry name" value="PROKAR_LIPOPROTEIN"/>
    <property type="match status" value="1"/>
</dbReference>
<dbReference type="InterPro" id="IPR002035">
    <property type="entry name" value="VWF_A"/>
</dbReference>
<proteinExistence type="predicted"/>
<dbReference type="EMBL" id="SLWS01000001">
    <property type="protein sequence ID" value="TCO65157.1"/>
    <property type="molecule type" value="Genomic_DNA"/>
</dbReference>
<dbReference type="Pfam" id="PF13531">
    <property type="entry name" value="SBP_bac_11"/>
    <property type="match status" value="1"/>
</dbReference>
<comment type="caution">
    <text evidence="3">The sequence shown here is derived from an EMBL/GenBank/DDBJ whole genome shotgun (WGS) entry which is preliminary data.</text>
</comment>
<dbReference type="SUPFAM" id="SSF53850">
    <property type="entry name" value="Periplasmic binding protein-like II"/>
    <property type="match status" value="1"/>
</dbReference>
<name>A0A4R2K0I0_9PSEU</name>
<dbReference type="InterPro" id="IPR050682">
    <property type="entry name" value="ModA/WtpA"/>
</dbReference>
<dbReference type="CDD" id="cd00198">
    <property type="entry name" value="vWFA"/>
    <property type="match status" value="1"/>
</dbReference>
<protein>
    <submittedName>
        <fullName evidence="3">Ca-activated chloride channel family protein</fullName>
    </submittedName>
</protein>
<dbReference type="PANTHER" id="PTHR30632:SF0">
    <property type="entry name" value="SULFATE-BINDING PROTEIN"/>
    <property type="match status" value="1"/>
</dbReference>
<dbReference type="OrthoDB" id="3170630at2"/>
<feature type="domain" description="VWFA" evidence="2">
    <location>
        <begin position="338"/>
        <end position="518"/>
    </location>
</feature>
<dbReference type="SMART" id="SM00327">
    <property type="entry name" value="VWA"/>
    <property type="match status" value="1"/>
</dbReference>
<feature type="chain" id="PRO_5039105574" evidence="1">
    <location>
        <begin position="21"/>
        <end position="522"/>
    </location>
</feature>
<dbReference type="Gene3D" id="3.40.50.410">
    <property type="entry name" value="von Willebrand factor, type A domain"/>
    <property type="match status" value="1"/>
</dbReference>
<organism evidence="3 4">
    <name type="scientific">Actinocrispum wychmicini</name>
    <dbReference type="NCBI Taxonomy" id="1213861"/>
    <lineage>
        <taxon>Bacteria</taxon>
        <taxon>Bacillati</taxon>
        <taxon>Actinomycetota</taxon>
        <taxon>Actinomycetes</taxon>
        <taxon>Pseudonocardiales</taxon>
        <taxon>Pseudonocardiaceae</taxon>
        <taxon>Actinocrispum</taxon>
    </lineage>
</organism>
<keyword evidence="1" id="KW-0732">Signal</keyword>
<dbReference type="PANTHER" id="PTHR30632">
    <property type="entry name" value="MOLYBDATE-BINDING PERIPLASMIC PROTEIN"/>
    <property type="match status" value="1"/>
</dbReference>